<dbReference type="STRING" id="78410.A0A0P7BC98"/>
<feature type="compositionally biased region" description="Basic and acidic residues" evidence="1">
    <location>
        <begin position="549"/>
        <end position="558"/>
    </location>
</feature>
<gene>
    <name evidence="2" type="ORF">AK830_g8463</name>
</gene>
<sequence length="558" mass="61287">MPCFRGVDVSIFTHPGTKKLPEFPHSDAASVHVLPPTNRTSNLWESESVCSDIDSPRIQKVGPRVSVYIPSAPGSQFGVHYSVTRIPEPPCHLYFKIFLNGRNITSWGINPVVQASGSVTRALFEPDDRWHYKEDGVVHRREGIEARCLYFLPPSSSTSVADDGGLIEVQAFRSKGRKRRAPMLGQHRGQELYGIASPSGGLLESPEDAYYYDWLLIDPKEYPFVSFRFHYRSWTNLRQLSLVPASTTFSQSDTDDDRTKSRGGLCTSSGKDRIGTPNPTPVLSHGDLGREDEEDLIERLLGLLQLPAPGCPPSMDKKVTHGSLAHANPCPLPKVPDAMPGPRKSYESYTPSIAASLLPYIEEEGVETEEAEFGLATQMPIPSTSLLVGESLTFGPQEQLFELHGTTSSRSQSCSWPLGHNTSGSEQAAGVPRFQHSSFVTGALERRECRIHSTPTSETKLTLMQPIITTEINPRLGEGGWTNESPPKLGSREAVPPPTHKIEECSLHNVEGTIYITSNETSTTNSTLSDAAEQAPNHCRGRMGTSGEDQERGLADWI</sequence>
<comment type="caution">
    <text evidence="2">The sequence shown here is derived from an EMBL/GenBank/DDBJ whole genome shotgun (WGS) entry which is preliminary data.</text>
</comment>
<feature type="region of interest" description="Disordered" evidence="1">
    <location>
        <begin position="473"/>
        <end position="496"/>
    </location>
</feature>
<evidence type="ECO:0000256" key="1">
    <source>
        <dbReference type="SAM" id="MobiDB-lite"/>
    </source>
</evidence>
<evidence type="ECO:0000313" key="2">
    <source>
        <dbReference type="EMBL" id="KPM38099.1"/>
    </source>
</evidence>
<name>A0A0P7BC98_9HYPO</name>
<accession>A0A0P7BC98</accession>
<reference evidence="2 3" key="1">
    <citation type="submission" date="2015-09" db="EMBL/GenBank/DDBJ databases">
        <title>Draft genome of a European isolate of the apple canker pathogen Neonectria ditissima.</title>
        <authorList>
            <person name="Gomez-Cortecero A."/>
            <person name="Harrison R.J."/>
            <person name="Armitage A.D."/>
        </authorList>
    </citation>
    <scope>NUCLEOTIDE SEQUENCE [LARGE SCALE GENOMIC DNA]</scope>
    <source>
        <strain evidence="2 3">R09/05</strain>
    </source>
</reference>
<evidence type="ECO:0000313" key="3">
    <source>
        <dbReference type="Proteomes" id="UP000050424"/>
    </source>
</evidence>
<organism evidence="2 3">
    <name type="scientific">Neonectria ditissima</name>
    <dbReference type="NCBI Taxonomy" id="78410"/>
    <lineage>
        <taxon>Eukaryota</taxon>
        <taxon>Fungi</taxon>
        <taxon>Dikarya</taxon>
        <taxon>Ascomycota</taxon>
        <taxon>Pezizomycotina</taxon>
        <taxon>Sordariomycetes</taxon>
        <taxon>Hypocreomycetidae</taxon>
        <taxon>Hypocreales</taxon>
        <taxon>Nectriaceae</taxon>
        <taxon>Neonectria</taxon>
    </lineage>
</organism>
<protein>
    <submittedName>
        <fullName evidence="2">Uncharacterized protein</fullName>
    </submittedName>
</protein>
<proteinExistence type="predicted"/>
<dbReference type="EMBL" id="LKCW01000144">
    <property type="protein sequence ID" value="KPM38099.1"/>
    <property type="molecule type" value="Genomic_DNA"/>
</dbReference>
<dbReference type="Proteomes" id="UP000050424">
    <property type="component" value="Unassembled WGS sequence"/>
</dbReference>
<dbReference type="AlphaFoldDB" id="A0A0P7BC98"/>
<feature type="region of interest" description="Disordered" evidence="1">
    <location>
        <begin position="246"/>
        <end position="288"/>
    </location>
</feature>
<feature type="region of interest" description="Disordered" evidence="1">
    <location>
        <begin position="521"/>
        <end position="558"/>
    </location>
</feature>
<dbReference type="OrthoDB" id="436496at2759"/>
<keyword evidence="3" id="KW-1185">Reference proteome</keyword>